<organism evidence="2 3">
    <name type="scientific">Caenorhabditis tropicalis</name>
    <dbReference type="NCBI Taxonomy" id="1561998"/>
    <lineage>
        <taxon>Eukaryota</taxon>
        <taxon>Metazoa</taxon>
        <taxon>Ecdysozoa</taxon>
        <taxon>Nematoda</taxon>
        <taxon>Chromadorea</taxon>
        <taxon>Rhabditida</taxon>
        <taxon>Rhabditina</taxon>
        <taxon>Rhabditomorpha</taxon>
        <taxon>Rhabditoidea</taxon>
        <taxon>Rhabditidae</taxon>
        <taxon>Peloderinae</taxon>
        <taxon>Caenorhabditis</taxon>
    </lineage>
</organism>
<dbReference type="Proteomes" id="UP000095282">
    <property type="component" value="Unplaced"/>
</dbReference>
<keyword evidence="2" id="KW-1185">Reference proteome</keyword>
<dbReference type="STRING" id="1561998.A0A1I7TVX8"/>
<evidence type="ECO:0000313" key="2">
    <source>
        <dbReference type="Proteomes" id="UP000095282"/>
    </source>
</evidence>
<reference evidence="3" key="1">
    <citation type="submission" date="2016-11" db="UniProtKB">
        <authorList>
            <consortium name="WormBaseParasite"/>
        </authorList>
    </citation>
    <scope>IDENTIFICATION</scope>
</reference>
<dbReference type="eggNOG" id="ENOG502THJI">
    <property type="taxonomic scope" value="Eukaryota"/>
</dbReference>
<accession>A0A1I7TVX8</accession>
<sequence>MSSNREFSHVTISTTPFKVRMDEKAKKTEGDIEKDRNIACKCAERFNYNTNLLKKVSLSDRFELAALGYEMKGKPIPRIEDDGGIEGTDFIYRKEKRQDYTTSPLPAGMSPANPLPAGRGFLSPAIHATNNVFPYSPNSRDSPRKSLPVSSPCQPTRSIFDDIPVNIA</sequence>
<evidence type="ECO:0000256" key="1">
    <source>
        <dbReference type="SAM" id="MobiDB-lite"/>
    </source>
</evidence>
<feature type="region of interest" description="Disordered" evidence="1">
    <location>
        <begin position="132"/>
        <end position="155"/>
    </location>
</feature>
<name>A0A1I7TVX8_9PELO</name>
<evidence type="ECO:0000313" key="3">
    <source>
        <dbReference type="WBParaSite" id="Csp11.Scaffold629.g12323.t1"/>
    </source>
</evidence>
<dbReference type="AlphaFoldDB" id="A0A1I7TVX8"/>
<dbReference type="WBParaSite" id="Csp11.Scaffold629.g12323.t1">
    <property type="protein sequence ID" value="Csp11.Scaffold629.g12323.t1"/>
    <property type="gene ID" value="Csp11.Scaffold629.g12323"/>
</dbReference>
<protein>
    <submittedName>
        <fullName evidence="3">Uncharacterized protein</fullName>
    </submittedName>
</protein>
<proteinExistence type="predicted"/>